<accession>G0TXJ4</accession>
<name>G0TXJ4_TRYVY</name>
<dbReference type="AlphaFoldDB" id="G0TXJ4"/>
<organism evidence="1">
    <name type="scientific">Trypanosoma vivax (strain Y486)</name>
    <dbReference type="NCBI Taxonomy" id="1055687"/>
    <lineage>
        <taxon>Eukaryota</taxon>
        <taxon>Discoba</taxon>
        <taxon>Euglenozoa</taxon>
        <taxon>Kinetoplastea</taxon>
        <taxon>Metakinetoplastina</taxon>
        <taxon>Trypanosomatida</taxon>
        <taxon>Trypanosomatidae</taxon>
        <taxon>Trypanosoma</taxon>
        <taxon>Duttonella</taxon>
    </lineage>
</organism>
<evidence type="ECO:0000313" key="1">
    <source>
        <dbReference type="EMBL" id="CCC48684.1"/>
    </source>
</evidence>
<protein>
    <submittedName>
        <fullName evidence="1">Uncharacterized protein</fullName>
    </submittedName>
</protein>
<reference evidence="1" key="1">
    <citation type="journal article" date="2012" name="Proc. Natl. Acad. Sci. U.S.A.">
        <title>Antigenic diversity is generated by distinct evolutionary mechanisms in African trypanosome species.</title>
        <authorList>
            <person name="Jackson A.P."/>
            <person name="Berry A."/>
            <person name="Aslett M."/>
            <person name="Allison H.C."/>
            <person name="Burton P."/>
            <person name="Vavrova-Anderson J."/>
            <person name="Brown R."/>
            <person name="Browne H."/>
            <person name="Corton N."/>
            <person name="Hauser H."/>
            <person name="Gamble J."/>
            <person name="Gilderthorp R."/>
            <person name="Marcello L."/>
            <person name="McQuillan J."/>
            <person name="Otto T.D."/>
            <person name="Quail M.A."/>
            <person name="Sanders M.J."/>
            <person name="van Tonder A."/>
            <person name="Ginger M.L."/>
            <person name="Field M.C."/>
            <person name="Barry J.D."/>
            <person name="Hertz-Fowler C."/>
            <person name="Berriman M."/>
        </authorList>
    </citation>
    <scope>NUCLEOTIDE SEQUENCE</scope>
    <source>
        <strain evidence="1">Y486</strain>
    </source>
</reference>
<proteinExistence type="predicted"/>
<sequence length="106" mass="11799">MLCVIVCDHCKCSPSTLVSRLYEHSALCRVWMGKQKQEEQRVARAFTSNPTQKYFIVTRNDIVLLAIEAFGDNSGSLNAVIAPHADLHSPVEQECKLPPVVANKCK</sequence>
<dbReference type="VEuPathDB" id="TriTrypDB:TvY486_0700280"/>
<dbReference type="EMBL" id="HE573023">
    <property type="protein sequence ID" value="CCC48684.1"/>
    <property type="molecule type" value="Genomic_DNA"/>
</dbReference>
<gene>
    <name evidence="1" type="ORF">TVY486_0700280</name>
</gene>